<feature type="transmembrane region" description="Helical" evidence="5">
    <location>
        <begin position="466"/>
        <end position="486"/>
    </location>
</feature>
<sequence length="512" mass="56843">MAKDNVFTESRAKESRIQDPEIHISALTPREERQPLEHTISTISNHDMPAVVVESQASEEIYNKFPAHRKRIIVAIMSFCGFLAPISSTTVLSAIPEVAATFHCDGAIVNLSNAMYMVFMGVSPTFWGPIGNVYGRRLPCIISASLFFAFSIGTAVAPNLASFYVFRILTAFQGTSFLILGSSAIGDIYTPTERGTAIGWFLSGTLIGPAMGPFIGGIIVTFRSWRVIFWLQAALGGVGLLLVLFLFPETIHYKRSEELKTLSRSKRAYRMWQWLNPFRIVVLYRYPNLLTVALASSSLVWNMYSLLTPIRYVLNPRFNLSSPIQSGLFYVAPGCGYLLGTFLGGRWADHIVRKWIGIRGTRVPEDRLRAPIAFMGVIIPGCMLIYGWSIEKKRGGVPLPVIMMFLQGVAQMMCFPSLNTYCLDVNQGRSAEVVAGNYMIRYFFAAAGSAVCLPAIRVIGVGWFSAISAGFLIVATFAIYVTTLYGRDWREKMDARKTAKQDQEAPGEVEMN</sequence>
<evidence type="ECO:0000313" key="8">
    <source>
        <dbReference type="Proteomes" id="UP000250266"/>
    </source>
</evidence>
<dbReference type="InterPro" id="IPR036259">
    <property type="entry name" value="MFS_trans_sf"/>
</dbReference>
<feature type="transmembrane region" description="Helical" evidence="5">
    <location>
        <begin position="228"/>
        <end position="247"/>
    </location>
</feature>
<evidence type="ECO:0000256" key="4">
    <source>
        <dbReference type="ARBA" id="ARBA00023136"/>
    </source>
</evidence>
<dbReference type="OrthoDB" id="3066029at2759"/>
<dbReference type="PROSITE" id="PS50850">
    <property type="entry name" value="MFS"/>
    <property type="match status" value="1"/>
</dbReference>
<feature type="transmembrane region" description="Helical" evidence="5">
    <location>
        <begin position="163"/>
        <end position="185"/>
    </location>
</feature>
<accession>A0A8E2E2W7</accession>
<organism evidence="7 8">
    <name type="scientific">Lepidopterella palustris CBS 459.81</name>
    <dbReference type="NCBI Taxonomy" id="1314670"/>
    <lineage>
        <taxon>Eukaryota</taxon>
        <taxon>Fungi</taxon>
        <taxon>Dikarya</taxon>
        <taxon>Ascomycota</taxon>
        <taxon>Pezizomycotina</taxon>
        <taxon>Dothideomycetes</taxon>
        <taxon>Pleosporomycetidae</taxon>
        <taxon>Mytilinidiales</taxon>
        <taxon>Argynnaceae</taxon>
        <taxon>Lepidopterella</taxon>
    </lineage>
</organism>
<dbReference type="AlphaFoldDB" id="A0A8E2E2W7"/>
<dbReference type="GO" id="GO:0005886">
    <property type="term" value="C:plasma membrane"/>
    <property type="evidence" value="ECO:0007669"/>
    <property type="project" value="TreeGrafter"/>
</dbReference>
<dbReference type="FunFam" id="1.20.1250.20:FF:000354">
    <property type="entry name" value="MFS general substrate transporter"/>
    <property type="match status" value="1"/>
</dbReference>
<dbReference type="SUPFAM" id="SSF103473">
    <property type="entry name" value="MFS general substrate transporter"/>
    <property type="match status" value="1"/>
</dbReference>
<feature type="transmembrane region" description="Helical" evidence="5">
    <location>
        <begin position="138"/>
        <end position="157"/>
    </location>
</feature>
<feature type="transmembrane region" description="Helical" evidence="5">
    <location>
        <begin position="442"/>
        <end position="460"/>
    </location>
</feature>
<evidence type="ECO:0000256" key="5">
    <source>
        <dbReference type="SAM" id="Phobius"/>
    </source>
</evidence>
<feature type="domain" description="Major facilitator superfamily (MFS) profile" evidence="6">
    <location>
        <begin position="73"/>
        <end position="512"/>
    </location>
</feature>
<dbReference type="Gene3D" id="1.20.1250.20">
    <property type="entry name" value="MFS general substrate transporter like domains"/>
    <property type="match status" value="1"/>
</dbReference>
<feature type="transmembrane region" description="Helical" evidence="5">
    <location>
        <begin position="327"/>
        <end position="348"/>
    </location>
</feature>
<keyword evidence="4 5" id="KW-0472">Membrane</keyword>
<feature type="transmembrane region" description="Helical" evidence="5">
    <location>
        <begin position="368"/>
        <end position="389"/>
    </location>
</feature>
<reference evidence="7 8" key="1">
    <citation type="journal article" date="2016" name="Nat. Commun.">
        <title>Ectomycorrhizal ecology is imprinted in the genome of the dominant symbiotic fungus Cenococcum geophilum.</title>
        <authorList>
            <consortium name="DOE Joint Genome Institute"/>
            <person name="Peter M."/>
            <person name="Kohler A."/>
            <person name="Ohm R.A."/>
            <person name="Kuo A."/>
            <person name="Krutzmann J."/>
            <person name="Morin E."/>
            <person name="Arend M."/>
            <person name="Barry K.W."/>
            <person name="Binder M."/>
            <person name="Choi C."/>
            <person name="Clum A."/>
            <person name="Copeland A."/>
            <person name="Grisel N."/>
            <person name="Haridas S."/>
            <person name="Kipfer T."/>
            <person name="LaButti K."/>
            <person name="Lindquist E."/>
            <person name="Lipzen A."/>
            <person name="Maire R."/>
            <person name="Meier B."/>
            <person name="Mihaltcheva S."/>
            <person name="Molinier V."/>
            <person name="Murat C."/>
            <person name="Poggeler S."/>
            <person name="Quandt C.A."/>
            <person name="Sperisen C."/>
            <person name="Tritt A."/>
            <person name="Tisserant E."/>
            <person name="Crous P.W."/>
            <person name="Henrissat B."/>
            <person name="Nehls U."/>
            <person name="Egli S."/>
            <person name="Spatafora J.W."/>
            <person name="Grigoriev I.V."/>
            <person name="Martin F.M."/>
        </authorList>
    </citation>
    <scope>NUCLEOTIDE SEQUENCE [LARGE SCALE GENOMIC DNA]</scope>
    <source>
        <strain evidence="7 8">CBS 459.81</strain>
    </source>
</reference>
<gene>
    <name evidence="7" type="ORF">K432DRAFT_306514</name>
</gene>
<feature type="transmembrane region" description="Helical" evidence="5">
    <location>
        <begin position="107"/>
        <end position="126"/>
    </location>
</feature>
<evidence type="ECO:0000313" key="7">
    <source>
        <dbReference type="EMBL" id="OCK76371.1"/>
    </source>
</evidence>
<keyword evidence="3 5" id="KW-1133">Transmembrane helix</keyword>
<keyword evidence="2 5" id="KW-0812">Transmembrane</keyword>
<dbReference type="EMBL" id="KV745217">
    <property type="protein sequence ID" value="OCK76371.1"/>
    <property type="molecule type" value="Genomic_DNA"/>
</dbReference>
<evidence type="ECO:0000256" key="3">
    <source>
        <dbReference type="ARBA" id="ARBA00022989"/>
    </source>
</evidence>
<evidence type="ECO:0000256" key="1">
    <source>
        <dbReference type="ARBA" id="ARBA00004141"/>
    </source>
</evidence>
<feature type="transmembrane region" description="Helical" evidence="5">
    <location>
        <begin position="401"/>
        <end position="421"/>
    </location>
</feature>
<dbReference type="InterPro" id="IPR020846">
    <property type="entry name" value="MFS_dom"/>
</dbReference>
<proteinExistence type="predicted"/>
<protein>
    <submittedName>
        <fullName evidence="7">MFS transporter</fullName>
    </submittedName>
</protein>
<feature type="transmembrane region" description="Helical" evidence="5">
    <location>
        <begin position="72"/>
        <end position="95"/>
    </location>
</feature>
<comment type="subcellular location">
    <subcellularLocation>
        <location evidence="1">Membrane</location>
        <topology evidence="1">Multi-pass membrane protein</topology>
    </subcellularLocation>
</comment>
<dbReference type="InterPro" id="IPR011701">
    <property type="entry name" value="MFS"/>
</dbReference>
<feature type="transmembrane region" description="Helical" evidence="5">
    <location>
        <begin position="289"/>
        <end position="307"/>
    </location>
</feature>
<dbReference type="GO" id="GO:0022857">
    <property type="term" value="F:transmembrane transporter activity"/>
    <property type="evidence" value="ECO:0007669"/>
    <property type="project" value="InterPro"/>
</dbReference>
<feature type="transmembrane region" description="Helical" evidence="5">
    <location>
        <begin position="197"/>
        <end position="222"/>
    </location>
</feature>
<dbReference type="PANTHER" id="PTHR23502">
    <property type="entry name" value="MAJOR FACILITATOR SUPERFAMILY"/>
    <property type="match status" value="1"/>
</dbReference>
<dbReference type="PANTHER" id="PTHR23502:SF64">
    <property type="entry name" value="TRANSPORTER, PUTATIVE (AFU_ORTHOLOGUE AFUA_3G11760)-RELATED"/>
    <property type="match status" value="1"/>
</dbReference>
<evidence type="ECO:0000259" key="6">
    <source>
        <dbReference type="PROSITE" id="PS50850"/>
    </source>
</evidence>
<keyword evidence="8" id="KW-1185">Reference proteome</keyword>
<dbReference type="Pfam" id="PF07690">
    <property type="entry name" value="MFS_1"/>
    <property type="match status" value="1"/>
</dbReference>
<evidence type="ECO:0000256" key="2">
    <source>
        <dbReference type="ARBA" id="ARBA00022692"/>
    </source>
</evidence>
<dbReference type="Proteomes" id="UP000250266">
    <property type="component" value="Unassembled WGS sequence"/>
</dbReference>
<name>A0A8E2E2W7_9PEZI</name>